<accession>A0AAQ3Q5H8</accession>
<dbReference type="AlphaFoldDB" id="A0AAQ3Q5H8"/>
<dbReference type="CDD" id="cd20071">
    <property type="entry name" value="SET_SMYD"/>
    <property type="match status" value="1"/>
</dbReference>
<evidence type="ECO:0000256" key="1">
    <source>
        <dbReference type="SAM" id="MobiDB-lite"/>
    </source>
</evidence>
<name>A0AAQ3Q5H8_9LILI</name>
<dbReference type="InterPro" id="IPR001214">
    <property type="entry name" value="SET_dom"/>
</dbReference>
<dbReference type="Gene3D" id="2.170.270.10">
    <property type="entry name" value="SET domain"/>
    <property type="match status" value="1"/>
</dbReference>
<dbReference type="PANTHER" id="PTHR47420:SF3">
    <property type="entry name" value="HISTONE-LYSINE N-METHYLTRANSFERASE ASHR2"/>
    <property type="match status" value="1"/>
</dbReference>
<gene>
    <name evidence="3" type="ORF">Cni_G05525</name>
</gene>
<dbReference type="Proteomes" id="UP001327560">
    <property type="component" value="Chromosome 2"/>
</dbReference>
<evidence type="ECO:0000259" key="2">
    <source>
        <dbReference type="PROSITE" id="PS50280"/>
    </source>
</evidence>
<dbReference type="Gene3D" id="1.10.220.160">
    <property type="match status" value="1"/>
</dbReference>
<protein>
    <recommendedName>
        <fullName evidence="2">SET domain-containing protein</fullName>
    </recommendedName>
</protein>
<dbReference type="Pfam" id="PF00856">
    <property type="entry name" value="SET"/>
    <property type="match status" value="1"/>
</dbReference>
<feature type="domain" description="SET" evidence="2">
    <location>
        <begin position="8"/>
        <end position="251"/>
    </location>
</feature>
<evidence type="ECO:0000313" key="4">
    <source>
        <dbReference type="Proteomes" id="UP001327560"/>
    </source>
</evidence>
<keyword evidence="4" id="KW-1185">Reference proteome</keyword>
<organism evidence="3 4">
    <name type="scientific">Canna indica</name>
    <name type="common">Indian-shot</name>
    <dbReference type="NCBI Taxonomy" id="4628"/>
    <lineage>
        <taxon>Eukaryota</taxon>
        <taxon>Viridiplantae</taxon>
        <taxon>Streptophyta</taxon>
        <taxon>Embryophyta</taxon>
        <taxon>Tracheophyta</taxon>
        <taxon>Spermatophyta</taxon>
        <taxon>Magnoliopsida</taxon>
        <taxon>Liliopsida</taxon>
        <taxon>Zingiberales</taxon>
        <taxon>Cannaceae</taxon>
        <taxon>Canna</taxon>
    </lineage>
</organism>
<dbReference type="PROSITE" id="PS50280">
    <property type="entry name" value="SET"/>
    <property type="match status" value="1"/>
</dbReference>
<feature type="region of interest" description="Disordered" evidence="1">
    <location>
        <begin position="283"/>
        <end position="310"/>
    </location>
</feature>
<reference evidence="3 4" key="1">
    <citation type="submission" date="2023-10" db="EMBL/GenBank/DDBJ databases">
        <title>Chromosome-scale genome assembly provides insights into flower coloration mechanisms of Canna indica.</title>
        <authorList>
            <person name="Li C."/>
        </authorList>
    </citation>
    <scope>NUCLEOTIDE SEQUENCE [LARGE SCALE GENOMIC DNA]</scope>
    <source>
        <tissue evidence="3">Flower</tissue>
    </source>
</reference>
<dbReference type="SMART" id="SM00317">
    <property type="entry name" value="SET"/>
    <property type="match status" value="1"/>
</dbReference>
<dbReference type="EMBL" id="CP136891">
    <property type="protein sequence ID" value="WOK96817.1"/>
    <property type="molecule type" value="Genomic_DNA"/>
</dbReference>
<dbReference type="SUPFAM" id="SSF82199">
    <property type="entry name" value="SET domain"/>
    <property type="match status" value="1"/>
</dbReference>
<evidence type="ECO:0000313" key="3">
    <source>
        <dbReference type="EMBL" id="WOK96817.1"/>
    </source>
</evidence>
<dbReference type="PANTHER" id="PTHR47420">
    <property type="entry name" value="HISTONE-LYSINE N-METHYLTRANSFERASE ASHR2"/>
    <property type="match status" value="1"/>
</dbReference>
<dbReference type="InterPro" id="IPR046341">
    <property type="entry name" value="SET_dom_sf"/>
</dbReference>
<dbReference type="InterPro" id="IPR044238">
    <property type="entry name" value="ASHR2-like"/>
</dbReference>
<proteinExistence type="predicted"/>
<sequence>MTSTAVETLVNLAEIPDRGRALVATRPIKPGEVILSDSPLLLYPASAAAASTCCSRCFRSLPSSATRCTFHCSNSPAAASFCSPRCLASHTPYLCLALSRLPISIPPDLLSPAFFLLAAYNLAVNSPSDFQRLLSLHGAASAPADVDASALHSLLSSVVPSPPSGFSLELTTTLLSKDKANAFGLMEPFDGGDRSVRAYGVYPNASFFNHDCLPNACRFDYVDKGGERNTDIVVRAIHDIPEGREVCLSYFPVNWRFAERQKRLLEDYGFRCECDRCMVEKDWSDDEEEDDAQEEEDEGMEEDEGDEAMESVEEDAIDVDGDEDSKFPHAYFFVRYVCDRDNCGGTLAPLPPSTDGTLSNLMECNVCGSLKTEVNADQDGGQTSNGIMLD</sequence>
<dbReference type="Gene3D" id="6.10.140.2220">
    <property type="match status" value="1"/>
</dbReference>